<dbReference type="KEGG" id="hch:HCH_06948"/>
<organism evidence="2 3">
    <name type="scientific">Hahella chejuensis (strain KCTC 2396)</name>
    <dbReference type="NCBI Taxonomy" id="349521"/>
    <lineage>
        <taxon>Bacteria</taxon>
        <taxon>Pseudomonadati</taxon>
        <taxon>Pseudomonadota</taxon>
        <taxon>Gammaproteobacteria</taxon>
        <taxon>Oceanospirillales</taxon>
        <taxon>Hahellaceae</taxon>
        <taxon>Hahella</taxon>
    </lineage>
</organism>
<proteinExistence type="predicted"/>
<dbReference type="HOGENOM" id="CLU_3374061_0_0_6"/>
<keyword evidence="3" id="KW-1185">Reference proteome</keyword>
<dbReference type="Proteomes" id="UP000000238">
    <property type="component" value="Chromosome"/>
</dbReference>
<name>Q2S708_HAHCH</name>
<sequence length="34" mass="3757">MVKAGESEEFSEEMGERAALSRRLKGLTETSTPE</sequence>
<evidence type="ECO:0000313" key="2">
    <source>
        <dbReference type="EMBL" id="ABC33566.1"/>
    </source>
</evidence>
<dbReference type="EMBL" id="CP000155">
    <property type="protein sequence ID" value="ABC33566.1"/>
    <property type="molecule type" value="Genomic_DNA"/>
</dbReference>
<gene>
    <name evidence="2" type="ordered locus">HCH_06948</name>
</gene>
<evidence type="ECO:0000313" key="3">
    <source>
        <dbReference type="Proteomes" id="UP000000238"/>
    </source>
</evidence>
<protein>
    <submittedName>
        <fullName evidence="2">Uncharacterized protein</fullName>
    </submittedName>
</protein>
<feature type="region of interest" description="Disordered" evidence="1">
    <location>
        <begin position="1"/>
        <end position="34"/>
    </location>
</feature>
<accession>Q2S708</accession>
<dbReference type="AlphaFoldDB" id="Q2S708"/>
<reference evidence="2 3" key="1">
    <citation type="journal article" date="2005" name="Nucleic Acids Res.">
        <title>Genomic blueprint of Hahella chejuensis, a marine microbe producing an algicidal agent.</title>
        <authorList>
            <person name="Jeong H."/>
            <person name="Yim J.H."/>
            <person name="Lee C."/>
            <person name="Choi S.-H."/>
            <person name="Park Y.K."/>
            <person name="Yoon S.H."/>
            <person name="Hur C.-G."/>
            <person name="Kang H.-Y."/>
            <person name="Kim D."/>
            <person name="Lee H.H."/>
            <person name="Park K.H."/>
            <person name="Park S.-H."/>
            <person name="Park H.-S."/>
            <person name="Lee H.K."/>
            <person name="Oh T.K."/>
            <person name="Kim J.F."/>
        </authorList>
    </citation>
    <scope>NUCLEOTIDE SEQUENCE [LARGE SCALE GENOMIC DNA]</scope>
    <source>
        <strain evidence="2 3">KCTC 2396</strain>
    </source>
</reference>
<evidence type="ECO:0000256" key="1">
    <source>
        <dbReference type="SAM" id="MobiDB-lite"/>
    </source>
</evidence>